<accession>A0A2P8GFW0</accession>
<dbReference type="EMBL" id="PYAS01000002">
    <property type="protein sequence ID" value="PSL32810.1"/>
    <property type="molecule type" value="Genomic_DNA"/>
</dbReference>
<dbReference type="Gene3D" id="3.30.2310.20">
    <property type="entry name" value="RelE-like"/>
    <property type="match status" value="1"/>
</dbReference>
<dbReference type="InterPro" id="IPR007711">
    <property type="entry name" value="HigB-1"/>
</dbReference>
<evidence type="ECO:0000313" key="2">
    <source>
        <dbReference type="Proteomes" id="UP000241964"/>
    </source>
</evidence>
<dbReference type="Proteomes" id="UP000241964">
    <property type="component" value="Unassembled WGS sequence"/>
</dbReference>
<dbReference type="OrthoDB" id="9801102at2"/>
<dbReference type="InterPro" id="IPR035093">
    <property type="entry name" value="RelE/ParE_toxin_dom_sf"/>
</dbReference>
<evidence type="ECO:0000313" key="1">
    <source>
        <dbReference type="EMBL" id="PSL32810.1"/>
    </source>
</evidence>
<dbReference type="AlphaFoldDB" id="A0A2P8GFW0"/>
<comment type="caution">
    <text evidence="1">The sequence shown here is derived from an EMBL/GenBank/DDBJ whole genome shotgun (WGS) entry which is preliminary data.</text>
</comment>
<organism evidence="1 2">
    <name type="scientific">Dyadobacter jiangsuensis</name>
    <dbReference type="NCBI Taxonomy" id="1591085"/>
    <lineage>
        <taxon>Bacteria</taxon>
        <taxon>Pseudomonadati</taxon>
        <taxon>Bacteroidota</taxon>
        <taxon>Cytophagia</taxon>
        <taxon>Cytophagales</taxon>
        <taxon>Spirosomataceae</taxon>
        <taxon>Dyadobacter</taxon>
    </lineage>
</organism>
<keyword evidence="2" id="KW-1185">Reference proteome</keyword>
<dbReference type="PANTHER" id="PTHR40266">
    <property type="entry name" value="TOXIN HIGB-1"/>
    <property type="match status" value="1"/>
</dbReference>
<name>A0A2P8GFW0_9BACT</name>
<reference evidence="1 2" key="1">
    <citation type="submission" date="2018-03" db="EMBL/GenBank/DDBJ databases">
        <title>Genomic Encyclopedia of Archaeal and Bacterial Type Strains, Phase II (KMG-II): from individual species to whole genera.</title>
        <authorList>
            <person name="Goeker M."/>
        </authorList>
    </citation>
    <scope>NUCLEOTIDE SEQUENCE [LARGE SCALE GENOMIC DNA]</scope>
    <source>
        <strain evidence="1 2">DSM 29057</strain>
    </source>
</reference>
<gene>
    <name evidence="1" type="ORF">CLV60_102529</name>
</gene>
<proteinExistence type="predicted"/>
<sequence length="92" mass="10699">MIKSFRHKGLRLFFEDEDITKLPATHIIRIRNVLTRLEFAKSLDDIGTPGSRLHPLSGKLKGFHAVNVSGNWRIIFRFDDGNVFDVDYLDYH</sequence>
<dbReference type="PANTHER" id="PTHR40266:SF2">
    <property type="entry name" value="TOXIN HIGB-1"/>
    <property type="match status" value="1"/>
</dbReference>
<protein>
    <submittedName>
        <fullName evidence="1">Proteic killer suppression protein</fullName>
    </submittedName>
</protein>
<dbReference type="SUPFAM" id="SSF143011">
    <property type="entry name" value="RelE-like"/>
    <property type="match status" value="1"/>
</dbReference>
<dbReference type="Pfam" id="PF05015">
    <property type="entry name" value="HigB-like_toxin"/>
    <property type="match status" value="1"/>
</dbReference>
<dbReference type="RefSeq" id="WP_106594396.1">
    <property type="nucleotide sequence ID" value="NZ_PYAS01000002.1"/>
</dbReference>